<name>A0ABQ1PHJ8_9MICC</name>
<comment type="caution">
    <text evidence="1">The sequence shown here is derived from an EMBL/GenBank/DDBJ whole genome shotgun (WGS) entry which is preliminary data.</text>
</comment>
<dbReference type="EMBL" id="BMJI01000019">
    <property type="protein sequence ID" value="GGC97225.1"/>
    <property type="molecule type" value="Genomic_DNA"/>
</dbReference>
<evidence type="ECO:0000313" key="1">
    <source>
        <dbReference type="EMBL" id="GGC97225.1"/>
    </source>
</evidence>
<dbReference type="RefSeq" id="WP_188668789.1">
    <property type="nucleotide sequence ID" value="NZ_BMJI01000019.1"/>
</dbReference>
<reference evidence="2" key="1">
    <citation type="journal article" date="2019" name="Int. J. Syst. Evol. Microbiol.">
        <title>The Global Catalogue of Microorganisms (GCM) 10K type strain sequencing project: providing services to taxonomists for standard genome sequencing and annotation.</title>
        <authorList>
            <consortium name="The Broad Institute Genomics Platform"/>
            <consortium name="The Broad Institute Genome Sequencing Center for Infectious Disease"/>
            <person name="Wu L."/>
            <person name="Ma J."/>
        </authorList>
    </citation>
    <scope>NUCLEOTIDE SEQUENCE [LARGE SCALE GENOMIC DNA]</scope>
    <source>
        <strain evidence="2">CGMCC 1.15480</strain>
    </source>
</reference>
<dbReference type="Proteomes" id="UP000597761">
    <property type="component" value="Unassembled WGS sequence"/>
</dbReference>
<sequence>MTTLPGRWALTMRTPIGRLEAEMTFAGDDDALTGSASAPGETVPLRDIRTAPEGDGEHVTWTQTITRPLRLTLDFDVVLTGDWMEGHSRAGRLPRTTVTGRRITP</sequence>
<evidence type="ECO:0000313" key="2">
    <source>
        <dbReference type="Proteomes" id="UP000597761"/>
    </source>
</evidence>
<proteinExistence type="predicted"/>
<accession>A0ABQ1PHJ8</accession>
<gene>
    <name evidence="1" type="ORF">GCM10011512_25300</name>
</gene>
<keyword evidence="2" id="KW-1185">Reference proteome</keyword>
<organism evidence="1 2">
    <name type="scientific">Tersicoccus solisilvae</name>
    <dbReference type="NCBI Taxonomy" id="1882339"/>
    <lineage>
        <taxon>Bacteria</taxon>
        <taxon>Bacillati</taxon>
        <taxon>Actinomycetota</taxon>
        <taxon>Actinomycetes</taxon>
        <taxon>Micrococcales</taxon>
        <taxon>Micrococcaceae</taxon>
        <taxon>Tersicoccus</taxon>
    </lineage>
</organism>
<protein>
    <submittedName>
        <fullName evidence="1">Uncharacterized protein</fullName>
    </submittedName>
</protein>